<dbReference type="FunFam" id="1.25.40.10:FF:000611">
    <property type="entry name" value="TPR repeat protein"/>
    <property type="match status" value="1"/>
</dbReference>
<keyword evidence="6" id="KW-1185">Reference proteome</keyword>
<dbReference type="GO" id="GO:0005634">
    <property type="term" value="C:nucleus"/>
    <property type="evidence" value="ECO:0007669"/>
    <property type="project" value="TreeGrafter"/>
</dbReference>
<gene>
    <name evidence="5" type="ORF">K432DRAFT_417523</name>
</gene>
<dbReference type="Proteomes" id="UP000250266">
    <property type="component" value="Unassembled WGS sequence"/>
</dbReference>
<dbReference type="PANTHER" id="PTHR46035:SF1">
    <property type="entry name" value="TETRATRICOPEPTIDE REPEAT PROTEIN 4"/>
    <property type="match status" value="1"/>
</dbReference>
<dbReference type="GO" id="GO:0051879">
    <property type="term" value="F:Hsp90 protein binding"/>
    <property type="evidence" value="ECO:0007669"/>
    <property type="project" value="InterPro"/>
</dbReference>
<dbReference type="GO" id="GO:0006457">
    <property type="term" value="P:protein folding"/>
    <property type="evidence" value="ECO:0007669"/>
    <property type="project" value="TreeGrafter"/>
</dbReference>
<reference evidence="5 6" key="1">
    <citation type="journal article" date="2016" name="Nat. Commun.">
        <title>Ectomycorrhizal ecology is imprinted in the genome of the dominant symbiotic fungus Cenococcum geophilum.</title>
        <authorList>
            <consortium name="DOE Joint Genome Institute"/>
            <person name="Peter M."/>
            <person name="Kohler A."/>
            <person name="Ohm R.A."/>
            <person name="Kuo A."/>
            <person name="Krutzmann J."/>
            <person name="Morin E."/>
            <person name="Arend M."/>
            <person name="Barry K.W."/>
            <person name="Binder M."/>
            <person name="Choi C."/>
            <person name="Clum A."/>
            <person name="Copeland A."/>
            <person name="Grisel N."/>
            <person name="Haridas S."/>
            <person name="Kipfer T."/>
            <person name="LaButti K."/>
            <person name="Lindquist E."/>
            <person name="Lipzen A."/>
            <person name="Maire R."/>
            <person name="Meier B."/>
            <person name="Mihaltcheva S."/>
            <person name="Molinier V."/>
            <person name="Murat C."/>
            <person name="Poggeler S."/>
            <person name="Quandt C.A."/>
            <person name="Sperisen C."/>
            <person name="Tritt A."/>
            <person name="Tisserant E."/>
            <person name="Crous P.W."/>
            <person name="Henrissat B."/>
            <person name="Nehls U."/>
            <person name="Egli S."/>
            <person name="Spatafora J.W."/>
            <person name="Grigoriev I.V."/>
            <person name="Martin F.M."/>
        </authorList>
    </citation>
    <scope>NUCLEOTIDE SEQUENCE [LARGE SCALE GENOMIC DNA]</scope>
    <source>
        <strain evidence="5 6">CBS 459.81</strain>
    </source>
</reference>
<sequence length="370" mass="41633">MAEIRERSADEVLKEMNRVPLFMTNLDETDGEGGENVELEALKALAYEGTRSEVAGNFRQQGNELARQKKWSDAKEYYDKAIAALKAPRKSQDAEEGPADIEVVELDEEAERKKEREVEEACYVNRALCNLEKKNYRSCIHDCASTLRINPSNVKALYRSALACFALDKLPEASDACTRGLYIDPSNAALKALTSKVSSRKSHLDSIERERREREERKAAEERALKLALMSRNIPTRTSEQAPEMEDAAIKLEKPLDPLSTLSIPVILLYPLHMQSDFIKAFVETETLGEHLQYILPVPWDEAGEYTVEGVECYMETIAGGLIKAGKKLAMRKILGSGKVEVVDGLVRLNVLPKAKAQGWIEEFKKRRKT</sequence>
<evidence type="ECO:0000256" key="2">
    <source>
        <dbReference type="ARBA" id="ARBA00022803"/>
    </source>
</evidence>
<proteinExistence type="inferred from homology"/>
<dbReference type="SMART" id="SM00028">
    <property type="entry name" value="TPR"/>
    <property type="match status" value="3"/>
</dbReference>
<organism evidence="5 6">
    <name type="scientific">Lepidopterella palustris CBS 459.81</name>
    <dbReference type="NCBI Taxonomy" id="1314670"/>
    <lineage>
        <taxon>Eukaryota</taxon>
        <taxon>Fungi</taxon>
        <taxon>Dikarya</taxon>
        <taxon>Ascomycota</taxon>
        <taxon>Pezizomycotina</taxon>
        <taxon>Dothideomycetes</taxon>
        <taxon>Pleosporomycetidae</taxon>
        <taxon>Mytilinidiales</taxon>
        <taxon>Argynnaceae</taxon>
        <taxon>Lepidopterella</taxon>
    </lineage>
</organism>
<dbReference type="GO" id="GO:0005829">
    <property type="term" value="C:cytosol"/>
    <property type="evidence" value="ECO:0007669"/>
    <property type="project" value="TreeGrafter"/>
</dbReference>
<evidence type="ECO:0000259" key="4">
    <source>
        <dbReference type="Pfam" id="PF18972"/>
    </source>
</evidence>
<dbReference type="InterPro" id="IPR019734">
    <property type="entry name" value="TPR_rpt"/>
</dbReference>
<evidence type="ECO:0000313" key="5">
    <source>
        <dbReference type="EMBL" id="OCK79220.1"/>
    </source>
</evidence>
<name>A0A8E2JE19_9PEZI</name>
<dbReference type="OrthoDB" id="420195at2759"/>
<keyword evidence="2" id="KW-0802">TPR repeat</keyword>
<dbReference type="InterPro" id="IPR044059">
    <property type="entry name" value="Csn1/TTC4_wheel"/>
</dbReference>
<accession>A0A8E2JE19</accession>
<dbReference type="SUPFAM" id="SSF48452">
    <property type="entry name" value="TPR-like"/>
    <property type="match status" value="1"/>
</dbReference>
<keyword evidence="1" id="KW-0677">Repeat</keyword>
<dbReference type="AlphaFoldDB" id="A0A8E2JE19"/>
<dbReference type="InterPro" id="IPR011990">
    <property type="entry name" value="TPR-like_helical_dom_sf"/>
</dbReference>
<dbReference type="Pfam" id="PF18972">
    <property type="entry name" value="Wheel"/>
    <property type="match status" value="1"/>
</dbReference>
<evidence type="ECO:0000313" key="6">
    <source>
        <dbReference type="Proteomes" id="UP000250266"/>
    </source>
</evidence>
<feature type="domain" description="Cns1/TTC4 wheel" evidence="4">
    <location>
        <begin position="255"/>
        <end position="364"/>
    </location>
</feature>
<dbReference type="EMBL" id="KV745017">
    <property type="protein sequence ID" value="OCK79220.1"/>
    <property type="molecule type" value="Genomic_DNA"/>
</dbReference>
<comment type="similarity">
    <text evidence="3">Belongs to the TTC4 family.</text>
</comment>
<dbReference type="GO" id="GO:0030544">
    <property type="term" value="F:Hsp70 protein binding"/>
    <property type="evidence" value="ECO:0007669"/>
    <property type="project" value="TreeGrafter"/>
</dbReference>
<dbReference type="PANTHER" id="PTHR46035">
    <property type="entry name" value="TETRATRICOPEPTIDE REPEAT PROTEIN 4"/>
    <property type="match status" value="1"/>
</dbReference>
<evidence type="ECO:0000256" key="3">
    <source>
        <dbReference type="ARBA" id="ARBA00023602"/>
    </source>
</evidence>
<dbReference type="Gene3D" id="1.25.40.10">
    <property type="entry name" value="Tetratricopeptide repeat domain"/>
    <property type="match status" value="1"/>
</dbReference>
<evidence type="ECO:0000256" key="1">
    <source>
        <dbReference type="ARBA" id="ARBA00022737"/>
    </source>
</evidence>
<dbReference type="CDD" id="cd21381">
    <property type="entry name" value="CTWD_TTC4"/>
    <property type="match status" value="1"/>
</dbReference>
<protein>
    <submittedName>
        <fullName evidence="5">TPR repeat protein-like protein</fullName>
    </submittedName>
</protein>